<dbReference type="InterPro" id="IPR000210">
    <property type="entry name" value="BTB/POZ_dom"/>
</dbReference>
<dbReference type="PROSITE" id="PS50157">
    <property type="entry name" value="ZINC_FINGER_C2H2_2"/>
    <property type="match status" value="3"/>
</dbReference>
<evidence type="ECO:0000313" key="14">
    <source>
        <dbReference type="Proteomes" id="UP001187531"/>
    </source>
</evidence>
<name>A0AA88HEE4_ARTSF</name>
<comment type="subcellular location">
    <subcellularLocation>
        <location evidence="1">Nucleus</location>
    </subcellularLocation>
</comment>
<gene>
    <name evidence="13" type="ORF">QYM36_013483</name>
</gene>
<keyword evidence="8" id="KW-0539">Nucleus</keyword>
<dbReference type="GO" id="GO:0048513">
    <property type="term" value="P:animal organ development"/>
    <property type="evidence" value="ECO:0007669"/>
    <property type="project" value="UniProtKB-ARBA"/>
</dbReference>
<dbReference type="FunFam" id="3.30.160.60:FF:000130">
    <property type="entry name" value="Spalt-like transcription factor 4"/>
    <property type="match status" value="1"/>
</dbReference>
<comment type="caution">
    <text evidence="13">The sequence shown here is derived from an EMBL/GenBank/DDBJ whole genome shotgun (WGS) entry which is preliminary data.</text>
</comment>
<evidence type="ECO:0000259" key="11">
    <source>
        <dbReference type="PROSITE" id="PS50097"/>
    </source>
</evidence>
<dbReference type="AlphaFoldDB" id="A0AA88HEE4"/>
<evidence type="ECO:0000256" key="4">
    <source>
        <dbReference type="ARBA" id="ARBA00022771"/>
    </source>
</evidence>
<dbReference type="Pfam" id="PF00651">
    <property type="entry name" value="BTB"/>
    <property type="match status" value="1"/>
</dbReference>
<feature type="domain" description="BTB" evidence="11">
    <location>
        <begin position="45"/>
        <end position="110"/>
    </location>
</feature>
<evidence type="ECO:0000256" key="7">
    <source>
        <dbReference type="ARBA" id="ARBA00023163"/>
    </source>
</evidence>
<dbReference type="Proteomes" id="UP001187531">
    <property type="component" value="Unassembled WGS sequence"/>
</dbReference>
<evidence type="ECO:0000256" key="3">
    <source>
        <dbReference type="ARBA" id="ARBA00022737"/>
    </source>
</evidence>
<feature type="domain" description="C2H2-type" evidence="12">
    <location>
        <begin position="347"/>
        <end position="374"/>
    </location>
</feature>
<organism evidence="13 14">
    <name type="scientific">Artemia franciscana</name>
    <name type="common">Brine shrimp</name>
    <name type="synonym">Artemia sanfranciscana</name>
    <dbReference type="NCBI Taxonomy" id="6661"/>
    <lineage>
        <taxon>Eukaryota</taxon>
        <taxon>Metazoa</taxon>
        <taxon>Ecdysozoa</taxon>
        <taxon>Arthropoda</taxon>
        <taxon>Crustacea</taxon>
        <taxon>Branchiopoda</taxon>
        <taxon>Anostraca</taxon>
        <taxon>Artemiidae</taxon>
        <taxon>Artemia</taxon>
    </lineage>
</organism>
<evidence type="ECO:0000256" key="2">
    <source>
        <dbReference type="ARBA" id="ARBA00022723"/>
    </source>
</evidence>
<feature type="domain" description="C2H2-type" evidence="12">
    <location>
        <begin position="375"/>
        <end position="402"/>
    </location>
</feature>
<evidence type="ECO:0000313" key="13">
    <source>
        <dbReference type="EMBL" id="KAK2709823.1"/>
    </source>
</evidence>
<dbReference type="EMBL" id="JAVRJZ010000017">
    <property type="protein sequence ID" value="KAK2709823.1"/>
    <property type="molecule type" value="Genomic_DNA"/>
</dbReference>
<reference evidence="13" key="1">
    <citation type="submission" date="2023-07" db="EMBL/GenBank/DDBJ databases">
        <title>Chromosome-level genome assembly of Artemia franciscana.</title>
        <authorList>
            <person name="Jo E."/>
        </authorList>
    </citation>
    <scope>NUCLEOTIDE SEQUENCE</scope>
    <source>
        <tissue evidence="13">Whole body</tissue>
    </source>
</reference>
<keyword evidence="14" id="KW-1185">Reference proteome</keyword>
<dbReference type="Gene3D" id="3.30.710.10">
    <property type="entry name" value="Potassium Channel Kv1.1, Chain A"/>
    <property type="match status" value="1"/>
</dbReference>
<evidence type="ECO:0000256" key="9">
    <source>
        <dbReference type="PROSITE-ProRule" id="PRU00042"/>
    </source>
</evidence>
<dbReference type="InterPro" id="IPR013087">
    <property type="entry name" value="Znf_C2H2_type"/>
</dbReference>
<dbReference type="GO" id="GO:0005634">
    <property type="term" value="C:nucleus"/>
    <property type="evidence" value="ECO:0007669"/>
    <property type="project" value="UniProtKB-SubCell"/>
</dbReference>
<feature type="region of interest" description="Disordered" evidence="10">
    <location>
        <begin position="145"/>
        <end position="178"/>
    </location>
</feature>
<protein>
    <submittedName>
        <fullName evidence="13">Uncharacterized protein</fullName>
    </submittedName>
</protein>
<dbReference type="GO" id="GO:0048666">
    <property type="term" value="P:neuron development"/>
    <property type="evidence" value="ECO:0007669"/>
    <property type="project" value="UniProtKB-ARBA"/>
</dbReference>
<keyword evidence="5" id="KW-0862">Zinc</keyword>
<accession>A0AA88HEE4</accession>
<keyword evidence="2" id="KW-0479">Metal-binding</keyword>
<dbReference type="CDD" id="cd18315">
    <property type="entry name" value="BTB_POZ_BAB-like"/>
    <property type="match status" value="1"/>
</dbReference>
<dbReference type="PROSITE" id="PS50097">
    <property type="entry name" value="BTB"/>
    <property type="match status" value="1"/>
</dbReference>
<keyword evidence="3" id="KW-0677">Repeat</keyword>
<evidence type="ECO:0000259" key="12">
    <source>
        <dbReference type="PROSITE" id="PS50157"/>
    </source>
</evidence>
<dbReference type="Pfam" id="PF00096">
    <property type="entry name" value="zf-C2H2"/>
    <property type="match status" value="2"/>
</dbReference>
<dbReference type="SMART" id="SM00355">
    <property type="entry name" value="ZnF_C2H2"/>
    <property type="match status" value="3"/>
</dbReference>
<dbReference type="SMART" id="SM00225">
    <property type="entry name" value="BTB"/>
    <property type="match status" value="1"/>
</dbReference>
<dbReference type="GO" id="GO:0003006">
    <property type="term" value="P:developmental process involved in reproduction"/>
    <property type="evidence" value="ECO:0007669"/>
    <property type="project" value="UniProtKB-ARBA"/>
</dbReference>
<evidence type="ECO:0000256" key="10">
    <source>
        <dbReference type="SAM" id="MobiDB-lite"/>
    </source>
</evidence>
<evidence type="ECO:0000256" key="8">
    <source>
        <dbReference type="ARBA" id="ARBA00023242"/>
    </source>
</evidence>
<evidence type="ECO:0000256" key="1">
    <source>
        <dbReference type="ARBA" id="ARBA00004123"/>
    </source>
</evidence>
<dbReference type="FunFam" id="3.30.160.60:FF:002343">
    <property type="entry name" value="Zinc finger protein 33A"/>
    <property type="match status" value="1"/>
</dbReference>
<dbReference type="PROSITE" id="PS00028">
    <property type="entry name" value="ZINC_FINGER_C2H2_1"/>
    <property type="match status" value="3"/>
</dbReference>
<evidence type="ECO:0000256" key="6">
    <source>
        <dbReference type="ARBA" id="ARBA00023015"/>
    </source>
</evidence>
<sequence length="433" mass="48957">MCLCHSRIYLTISKMDQKEFCLKWNSYLDVFHEAFLHILDSEHFTDVTLSCESQSINCHRLVLSSCSSYFATLLLGISHSHPIIILNDVNFHDLKALVKFMYTGELTVPQAQISSLIKVAEILKVKGLTYPDETDNQLRKHSYPSQMTQPAVKGKRVDRTSENSFLAESSSSNLGPPVVDTSNDNLAKYPAETSSFVGETGISQVKDEFGVGICKGRNNNSCQFEDDGQNFDYGSEKGIENWTFERTARKPNTSLYVSEVEETLPGFSEDIFGRKYPILSPKHEDVPLVLSSGVSQQPSGSFKLSELESNISEDERAADTSSSNTNAFTEASNSNIGLLSKKYRKNFECNICNKRFPFHSQMERHRRVHTGNKPFKCDLCQKSYSRAFSLHIHQRLHTGEKPYKCDLCEKKFSLKSNLKCHITTHSREKHASL</sequence>
<dbReference type="SUPFAM" id="SSF54695">
    <property type="entry name" value="POZ domain"/>
    <property type="match status" value="1"/>
</dbReference>
<dbReference type="PANTHER" id="PTHR23110">
    <property type="entry name" value="BTB DOMAIN TRANSCRIPTION FACTOR"/>
    <property type="match status" value="1"/>
</dbReference>
<keyword evidence="4 9" id="KW-0863">Zinc-finger</keyword>
<dbReference type="InterPro" id="IPR036236">
    <property type="entry name" value="Znf_C2H2_sf"/>
</dbReference>
<keyword evidence="6" id="KW-0805">Transcription regulation</keyword>
<dbReference type="GO" id="GO:0008270">
    <property type="term" value="F:zinc ion binding"/>
    <property type="evidence" value="ECO:0007669"/>
    <property type="project" value="UniProtKB-KW"/>
</dbReference>
<dbReference type="GO" id="GO:0006357">
    <property type="term" value="P:regulation of transcription by RNA polymerase II"/>
    <property type="evidence" value="ECO:0007669"/>
    <property type="project" value="TreeGrafter"/>
</dbReference>
<feature type="compositionally biased region" description="Low complexity" evidence="10">
    <location>
        <begin position="162"/>
        <end position="174"/>
    </location>
</feature>
<proteinExistence type="predicted"/>
<keyword evidence="7" id="KW-0804">Transcription</keyword>
<evidence type="ECO:0000256" key="5">
    <source>
        <dbReference type="ARBA" id="ARBA00022833"/>
    </source>
</evidence>
<dbReference type="InterPro" id="IPR051095">
    <property type="entry name" value="Dros_DevTransReg"/>
</dbReference>
<dbReference type="Gene3D" id="3.30.160.60">
    <property type="entry name" value="Classic Zinc Finger"/>
    <property type="match status" value="3"/>
</dbReference>
<dbReference type="SUPFAM" id="SSF57667">
    <property type="entry name" value="beta-beta-alpha zinc fingers"/>
    <property type="match status" value="2"/>
</dbReference>
<dbReference type="PANTHER" id="PTHR23110:SF109">
    <property type="entry name" value="FI07618P-RELATED"/>
    <property type="match status" value="1"/>
</dbReference>
<feature type="domain" description="C2H2-type" evidence="12">
    <location>
        <begin position="403"/>
        <end position="430"/>
    </location>
</feature>
<dbReference type="InterPro" id="IPR011333">
    <property type="entry name" value="SKP1/BTB/POZ_sf"/>
</dbReference>
<dbReference type="FunFam" id="3.30.160.60:FF:000145">
    <property type="entry name" value="Zinc finger protein 574"/>
    <property type="match status" value="1"/>
</dbReference>